<dbReference type="Gene3D" id="3.30.160.100">
    <property type="entry name" value="Ribosome hibernation promotion factor-like"/>
    <property type="match status" value="1"/>
</dbReference>
<gene>
    <name evidence="6" type="primary">hpf</name>
    <name evidence="6" type="ORF">GCM10009105_17200</name>
</gene>
<dbReference type="Proteomes" id="UP001501523">
    <property type="component" value="Unassembled WGS sequence"/>
</dbReference>
<dbReference type="InterPro" id="IPR050574">
    <property type="entry name" value="HPF/YfiA_ribosome-assoc"/>
</dbReference>
<organism evidence="6 7">
    <name type="scientific">Dokdonella soli</name>
    <dbReference type="NCBI Taxonomy" id="529810"/>
    <lineage>
        <taxon>Bacteria</taxon>
        <taxon>Pseudomonadati</taxon>
        <taxon>Pseudomonadota</taxon>
        <taxon>Gammaproteobacteria</taxon>
        <taxon>Lysobacterales</taxon>
        <taxon>Rhodanobacteraceae</taxon>
        <taxon>Dokdonella</taxon>
    </lineage>
</organism>
<sequence length="106" mass="11910">MQINVKGHQVEVTAALHDYAVGKFERVTRLFDQLHEITVVLGIEKLLHKAEVTLLLSGKTLHADATAADMYAAIDVLVDKVETQLRKHKEKLTNHHADVVRSARYS</sequence>
<keyword evidence="7" id="KW-1185">Reference proteome</keyword>
<proteinExistence type="inferred from homology"/>
<evidence type="ECO:0000256" key="3">
    <source>
        <dbReference type="ARBA" id="ARBA00038695"/>
    </source>
</evidence>
<reference evidence="7" key="1">
    <citation type="journal article" date="2019" name="Int. J. Syst. Evol. Microbiol.">
        <title>The Global Catalogue of Microorganisms (GCM) 10K type strain sequencing project: providing services to taxonomists for standard genome sequencing and annotation.</title>
        <authorList>
            <consortium name="The Broad Institute Genomics Platform"/>
            <consortium name="The Broad Institute Genome Sequencing Center for Infectious Disease"/>
            <person name="Wu L."/>
            <person name="Ma J."/>
        </authorList>
    </citation>
    <scope>NUCLEOTIDE SEQUENCE [LARGE SCALE GENOMIC DNA]</scope>
    <source>
        <strain evidence="7">JCM 15421</strain>
    </source>
</reference>
<name>A0ABP3TND5_9GAMM</name>
<dbReference type="EMBL" id="BAAAEU010000007">
    <property type="protein sequence ID" value="GAA0713619.1"/>
    <property type="molecule type" value="Genomic_DNA"/>
</dbReference>
<evidence type="ECO:0000313" key="7">
    <source>
        <dbReference type="Proteomes" id="UP001501523"/>
    </source>
</evidence>
<evidence type="ECO:0000256" key="2">
    <source>
        <dbReference type="ARBA" id="ARBA00038434"/>
    </source>
</evidence>
<protein>
    <recommendedName>
        <fullName evidence="4">Ribosome hibernation promoting factor</fullName>
    </recommendedName>
    <alternativeName>
        <fullName evidence="5">Hibernation factor HPF</fullName>
    </alternativeName>
</protein>
<dbReference type="PANTHER" id="PTHR33231:SF1">
    <property type="entry name" value="30S RIBOSOMAL PROTEIN"/>
    <property type="match status" value="1"/>
</dbReference>
<dbReference type="NCBIfam" id="TIGR00741">
    <property type="entry name" value="yfiA"/>
    <property type="match status" value="1"/>
</dbReference>
<dbReference type="CDD" id="cd00552">
    <property type="entry name" value="RaiA"/>
    <property type="match status" value="1"/>
</dbReference>
<comment type="caution">
    <text evidence="6">The sequence shown here is derived from an EMBL/GenBank/DDBJ whole genome shotgun (WGS) entry which is preliminary data.</text>
</comment>
<dbReference type="SUPFAM" id="SSF69754">
    <property type="entry name" value="Ribosome binding protein Y (YfiA homologue)"/>
    <property type="match status" value="1"/>
</dbReference>
<evidence type="ECO:0000256" key="5">
    <source>
        <dbReference type="ARBA" id="ARBA00041319"/>
    </source>
</evidence>
<evidence type="ECO:0000313" key="6">
    <source>
        <dbReference type="EMBL" id="GAA0713619.1"/>
    </source>
</evidence>
<dbReference type="PANTHER" id="PTHR33231">
    <property type="entry name" value="30S RIBOSOMAL PROTEIN"/>
    <property type="match status" value="1"/>
</dbReference>
<dbReference type="InterPro" id="IPR036567">
    <property type="entry name" value="RHF-like"/>
</dbReference>
<keyword evidence="1" id="KW-0810">Translation regulation</keyword>
<comment type="subunit">
    <text evidence="3">Associates exclusively with 100S ribosomes, which are dimers of 70S ribosomes.</text>
</comment>
<dbReference type="RefSeq" id="WP_343789579.1">
    <property type="nucleotide sequence ID" value="NZ_BAAAEU010000007.1"/>
</dbReference>
<evidence type="ECO:0000256" key="1">
    <source>
        <dbReference type="ARBA" id="ARBA00022845"/>
    </source>
</evidence>
<dbReference type="Pfam" id="PF02482">
    <property type="entry name" value="Ribosomal_S30AE"/>
    <property type="match status" value="1"/>
</dbReference>
<comment type="similarity">
    <text evidence="2">Belongs to the HPF/YfiA ribosome-associated protein family. Short HPF subfamily.</text>
</comment>
<dbReference type="InterPro" id="IPR003489">
    <property type="entry name" value="RHF/RaiA"/>
</dbReference>
<accession>A0ABP3TND5</accession>
<evidence type="ECO:0000256" key="4">
    <source>
        <dbReference type="ARBA" id="ARBA00041148"/>
    </source>
</evidence>